<evidence type="ECO:0000259" key="3">
    <source>
        <dbReference type="Pfam" id="PF23357"/>
    </source>
</evidence>
<dbReference type="InterPro" id="IPR055396">
    <property type="entry name" value="DUF7088"/>
</dbReference>
<evidence type="ECO:0008006" key="6">
    <source>
        <dbReference type="Google" id="ProtNLM"/>
    </source>
</evidence>
<name>A0ABN6N788_9BACT</name>
<dbReference type="Proteomes" id="UP001162734">
    <property type="component" value="Chromosome"/>
</dbReference>
<feature type="transmembrane region" description="Helical" evidence="1">
    <location>
        <begin position="64"/>
        <end position="90"/>
    </location>
</feature>
<evidence type="ECO:0000259" key="2">
    <source>
        <dbReference type="Pfam" id="PF09822"/>
    </source>
</evidence>
<proteinExistence type="predicted"/>
<reference evidence="5" key="1">
    <citation type="journal article" date="2022" name="Int. J. Syst. Evol. Microbiol.">
        <title>Anaeromyxobacter oryzae sp. nov., Anaeromyxobacter diazotrophicus sp. nov. and Anaeromyxobacter paludicola sp. nov., isolated from paddy soils.</title>
        <authorList>
            <person name="Itoh H."/>
            <person name="Xu Z."/>
            <person name="Mise K."/>
            <person name="Masuda Y."/>
            <person name="Ushijima N."/>
            <person name="Hayakawa C."/>
            <person name="Shiratori Y."/>
            <person name="Senoo K."/>
        </authorList>
    </citation>
    <scope>NUCLEOTIDE SEQUENCE [LARGE SCALE GENOMIC DNA]</scope>
    <source>
        <strain evidence="5">Red630</strain>
    </source>
</reference>
<dbReference type="InterPro" id="IPR029062">
    <property type="entry name" value="Class_I_gatase-like"/>
</dbReference>
<feature type="transmembrane region" description="Helical" evidence="1">
    <location>
        <begin position="9"/>
        <end position="27"/>
    </location>
</feature>
<dbReference type="Pfam" id="PF09822">
    <property type="entry name" value="ABC_transp_aux"/>
    <property type="match status" value="1"/>
</dbReference>
<feature type="domain" description="ABC-type uncharacterised transport system" evidence="2">
    <location>
        <begin position="211"/>
        <end position="457"/>
    </location>
</feature>
<keyword evidence="1" id="KW-1133">Transmembrane helix</keyword>
<gene>
    <name evidence="4" type="ORF">AMPC_20140</name>
</gene>
<dbReference type="SUPFAM" id="SSF52317">
    <property type="entry name" value="Class I glutamine amidotransferase-like"/>
    <property type="match status" value="1"/>
</dbReference>
<feature type="transmembrane region" description="Helical" evidence="1">
    <location>
        <begin position="492"/>
        <end position="512"/>
    </location>
</feature>
<keyword evidence="1" id="KW-0472">Membrane</keyword>
<sequence length="516" mass="55525">MKKNVWSRVLSALGLMLLLSTFVTFLFGNTQLVAAKALLGLAGIAAGLALSESGGARRFFTGRAAHFGFFTGVSALCVVALLGTANWLAYRRPHTWDLTKNQLFTLSEDTVRTLRGLPVEVSALAFYRQDEPDYPAAQDLLRRYAALSPRFTWRLVDPYRSPELVKQYGITDTGPRLVVTAQGAKGDARVRQPTEQELTNAVVKLTRGGEKKLYFVQGHGEPDPRDEGQKGYGVATRSLESEGIEVGTLVLLERAQVPADAAAVIVAGAKKPLLAPELKALQDYAARGGHLGVFLEPAVDAGLGPLLASFGVEADDDIVLDPSPVAQLFGGTALTPMVQPTQRHPITRDIAQTALAFPTTRSLVALTGARSAPTPLALSGRESWGETDLKGLFSTGAEQDEGEKRGPLPVAMAAARPPEAQDGRRSAEARLVVAGSSAFFANQYQQLLGNLDFFLNAASWLAEREDRITIRPKGREATTLFLTEAQVTMLKFLTIDVLPVSLLGLGLAVWLVRRGK</sequence>
<protein>
    <recommendedName>
        <fullName evidence="6">ABC-type uncharacterized transport system domain-containing protein</fullName>
    </recommendedName>
</protein>
<dbReference type="RefSeq" id="WP_248346209.1">
    <property type="nucleotide sequence ID" value="NZ_AP025592.1"/>
</dbReference>
<evidence type="ECO:0000256" key="1">
    <source>
        <dbReference type="SAM" id="Phobius"/>
    </source>
</evidence>
<keyword evidence="1" id="KW-0812">Transmembrane</keyword>
<dbReference type="InterPro" id="IPR019196">
    <property type="entry name" value="ABC_transp_unknown"/>
</dbReference>
<feature type="domain" description="DUF7088" evidence="3">
    <location>
        <begin position="100"/>
        <end position="173"/>
    </location>
</feature>
<keyword evidence="5" id="KW-1185">Reference proteome</keyword>
<evidence type="ECO:0000313" key="4">
    <source>
        <dbReference type="EMBL" id="BDG08901.1"/>
    </source>
</evidence>
<evidence type="ECO:0000313" key="5">
    <source>
        <dbReference type="Proteomes" id="UP001162734"/>
    </source>
</evidence>
<feature type="transmembrane region" description="Helical" evidence="1">
    <location>
        <begin position="33"/>
        <end position="52"/>
    </location>
</feature>
<dbReference type="EMBL" id="AP025592">
    <property type="protein sequence ID" value="BDG08901.1"/>
    <property type="molecule type" value="Genomic_DNA"/>
</dbReference>
<accession>A0ABN6N788</accession>
<organism evidence="4 5">
    <name type="scientific">Anaeromyxobacter paludicola</name>
    <dbReference type="NCBI Taxonomy" id="2918171"/>
    <lineage>
        <taxon>Bacteria</taxon>
        <taxon>Pseudomonadati</taxon>
        <taxon>Myxococcota</taxon>
        <taxon>Myxococcia</taxon>
        <taxon>Myxococcales</taxon>
        <taxon>Cystobacterineae</taxon>
        <taxon>Anaeromyxobacteraceae</taxon>
        <taxon>Anaeromyxobacter</taxon>
    </lineage>
</organism>
<dbReference type="Pfam" id="PF23357">
    <property type="entry name" value="DUF7088"/>
    <property type="match status" value="1"/>
</dbReference>